<dbReference type="InParanoid" id="K3ZFY3"/>
<keyword evidence="3" id="KW-1185">Reference proteome</keyword>
<dbReference type="Proteomes" id="UP000004995">
    <property type="component" value="Unassembled WGS sequence"/>
</dbReference>
<name>K3ZFY3_SETIT</name>
<proteinExistence type="predicted"/>
<reference evidence="2" key="2">
    <citation type="submission" date="2018-08" db="UniProtKB">
        <authorList>
            <consortium name="EnsemblPlants"/>
        </authorList>
    </citation>
    <scope>IDENTIFICATION</scope>
    <source>
        <strain evidence="2">Yugu1</strain>
    </source>
</reference>
<feature type="region of interest" description="Disordered" evidence="1">
    <location>
        <begin position="1"/>
        <end position="29"/>
    </location>
</feature>
<feature type="region of interest" description="Disordered" evidence="1">
    <location>
        <begin position="102"/>
        <end position="122"/>
    </location>
</feature>
<feature type="compositionally biased region" description="Basic and acidic residues" evidence="1">
    <location>
        <begin position="102"/>
        <end position="116"/>
    </location>
</feature>
<dbReference type="EnsemblPlants" id="KQL13623">
    <property type="protein sequence ID" value="KQL13623"/>
    <property type="gene ID" value="SETIT_025485mg"/>
</dbReference>
<evidence type="ECO:0000313" key="3">
    <source>
        <dbReference type="Proteomes" id="UP000004995"/>
    </source>
</evidence>
<dbReference type="HOGENOM" id="CLU_2030745_0_0_1"/>
<dbReference type="AlphaFoldDB" id="K3ZFY3"/>
<organism evidence="2 3">
    <name type="scientific">Setaria italica</name>
    <name type="common">Foxtail millet</name>
    <name type="synonym">Panicum italicum</name>
    <dbReference type="NCBI Taxonomy" id="4555"/>
    <lineage>
        <taxon>Eukaryota</taxon>
        <taxon>Viridiplantae</taxon>
        <taxon>Streptophyta</taxon>
        <taxon>Embryophyta</taxon>
        <taxon>Tracheophyta</taxon>
        <taxon>Spermatophyta</taxon>
        <taxon>Magnoliopsida</taxon>
        <taxon>Liliopsida</taxon>
        <taxon>Poales</taxon>
        <taxon>Poaceae</taxon>
        <taxon>PACMAD clade</taxon>
        <taxon>Panicoideae</taxon>
        <taxon>Panicodae</taxon>
        <taxon>Paniceae</taxon>
        <taxon>Cenchrinae</taxon>
        <taxon>Setaria</taxon>
    </lineage>
</organism>
<protein>
    <submittedName>
        <fullName evidence="2">Uncharacterized protein</fullName>
    </submittedName>
</protein>
<feature type="compositionally biased region" description="Basic and acidic residues" evidence="1">
    <location>
        <begin position="14"/>
        <end position="26"/>
    </location>
</feature>
<evidence type="ECO:0000256" key="1">
    <source>
        <dbReference type="SAM" id="MobiDB-lite"/>
    </source>
</evidence>
<accession>K3ZFY3</accession>
<sequence length="122" mass="13753">MMAGGVPSTVRSWRGREDHGRPRDLKSPALWPQALVEERLGRSGCGGWRLLDGDGRSSAHELRAAAAMAGGKPVIPSCGARQLRVDLRGHWRRGRSRRRLRLREEEMRRRRERRDLPALGAA</sequence>
<dbReference type="Gramene" id="KQL13623">
    <property type="protein sequence ID" value="KQL13623"/>
    <property type="gene ID" value="SETIT_025485mg"/>
</dbReference>
<evidence type="ECO:0000313" key="2">
    <source>
        <dbReference type="EnsemblPlants" id="KQL13623"/>
    </source>
</evidence>
<dbReference type="EMBL" id="AGNK02001464">
    <property type="status" value="NOT_ANNOTATED_CDS"/>
    <property type="molecule type" value="Genomic_DNA"/>
</dbReference>
<reference evidence="3" key="1">
    <citation type="journal article" date="2012" name="Nat. Biotechnol.">
        <title>Reference genome sequence of the model plant Setaria.</title>
        <authorList>
            <person name="Bennetzen J.L."/>
            <person name="Schmutz J."/>
            <person name="Wang H."/>
            <person name="Percifield R."/>
            <person name="Hawkins J."/>
            <person name="Pontaroli A.C."/>
            <person name="Estep M."/>
            <person name="Feng L."/>
            <person name="Vaughn J.N."/>
            <person name="Grimwood J."/>
            <person name="Jenkins J."/>
            <person name="Barry K."/>
            <person name="Lindquist E."/>
            <person name="Hellsten U."/>
            <person name="Deshpande S."/>
            <person name="Wang X."/>
            <person name="Wu X."/>
            <person name="Mitros T."/>
            <person name="Triplett J."/>
            <person name="Yang X."/>
            <person name="Ye C.Y."/>
            <person name="Mauro-Herrera M."/>
            <person name="Wang L."/>
            <person name="Li P."/>
            <person name="Sharma M."/>
            <person name="Sharma R."/>
            <person name="Ronald P.C."/>
            <person name="Panaud O."/>
            <person name="Kellogg E.A."/>
            <person name="Brutnell T.P."/>
            <person name="Doust A.N."/>
            <person name="Tuskan G.A."/>
            <person name="Rokhsar D."/>
            <person name="Devos K.M."/>
        </authorList>
    </citation>
    <scope>NUCLEOTIDE SEQUENCE [LARGE SCALE GENOMIC DNA]</scope>
    <source>
        <strain evidence="3">cv. Yugu1</strain>
    </source>
</reference>